<dbReference type="GO" id="GO:0051536">
    <property type="term" value="F:iron-sulfur cluster binding"/>
    <property type="evidence" value="ECO:0007669"/>
    <property type="project" value="UniProtKB-KW"/>
</dbReference>
<dbReference type="GO" id="GO:0030151">
    <property type="term" value="F:molybdenum ion binding"/>
    <property type="evidence" value="ECO:0007669"/>
    <property type="project" value="TreeGrafter"/>
</dbReference>
<dbReference type="Gene3D" id="2.40.40.20">
    <property type="match status" value="1"/>
</dbReference>
<dbReference type="Gene3D" id="3.40.50.12440">
    <property type="match status" value="2"/>
</dbReference>
<dbReference type="OrthoDB" id="9810782at2"/>
<evidence type="ECO:0000256" key="3">
    <source>
        <dbReference type="ARBA" id="ARBA00022505"/>
    </source>
</evidence>
<dbReference type="PANTHER" id="PTHR43742">
    <property type="entry name" value="TRIMETHYLAMINE-N-OXIDE REDUCTASE"/>
    <property type="match status" value="1"/>
</dbReference>
<organism evidence="9 10">
    <name type="scientific">Shewanella hanedai</name>
    <name type="common">Alteromonas hanedai</name>
    <dbReference type="NCBI Taxonomy" id="25"/>
    <lineage>
        <taxon>Bacteria</taxon>
        <taxon>Pseudomonadati</taxon>
        <taxon>Pseudomonadota</taxon>
        <taxon>Gammaproteobacteria</taxon>
        <taxon>Alteromonadales</taxon>
        <taxon>Shewanellaceae</taxon>
        <taxon>Shewanella</taxon>
    </lineage>
</organism>
<name>A0A553JR40_SHEHA</name>
<keyword evidence="7" id="KW-0411">Iron-sulfur</keyword>
<dbReference type="SUPFAM" id="SSF50692">
    <property type="entry name" value="ADC-like"/>
    <property type="match status" value="1"/>
</dbReference>
<keyword evidence="4" id="KW-0479">Metal-binding</keyword>
<evidence type="ECO:0000256" key="1">
    <source>
        <dbReference type="ARBA" id="ARBA00001942"/>
    </source>
</evidence>
<comment type="similarity">
    <text evidence="2">Belongs to the prokaryotic molybdopterin-containing oxidoreductase family.</text>
</comment>
<keyword evidence="6" id="KW-0408">Iron</keyword>
<evidence type="ECO:0000256" key="7">
    <source>
        <dbReference type="ARBA" id="ARBA00023014"/>
    </source>
</evidence>
<dbReference type="GO" id="GO:0030288">
    <property type="term" value="C:outer membrane-bounded periplasmic space"/>
    <property type="evidence" value="ECO:0007669"/>
    <property type="project" value="TreeGrafter"/>
</dbReference>
<dbReference type="PANTHER" id="PTHR43742:SF3">
    <property type="entry name" value="DIMETHYL SULFOXIDE REDUCTASE DMSA"/>
    <property type="match status" value="1"/>
</dbReference>
<dbReference type="Gene3D" id="3.40.228.10">
    <property type="entry name" value="Dimethylsulfoxide Reductase, domain 2"/>
    <property type="match status" value="1"/>
</dbReference>
<evidence type="ECO:0000313" key="10">
    <source>
        <dbReference type="Proteomes" id="UP000318126"/>
    </source>
</evidence>
<evidence type="ECO:0000256" key="2">
    <source>
        <dbReference type="ARBA" id="ARBA00010312"/>
    </source>
</evidence>
<keyword evidence="5" id="KW-0560">Oxidoreductase</keyword>
<keyword evidence="10" id="KW-1185">Reference proteome</keyword>
<dbReference type="RefSeq" id="WP_143564025.1">
    <property type="nucleotide sequence ID" value="NZ_BMPL01000068.1"/>
</dbReference>
<dbReference type="Gene3D" id="3.40.50.740">
    <property type="match status" value="1"/>
</dbReference>
<protein>
    <submittedName>
        <fullName evidence="9">Molybdopterin-dependent oxidoreductase</fullName>
    </submittedName>
</protein>
<sequence>MKRRDFLKVSAASAAVATVTGCSSDSAEPAEPIEQPITDPIAGESHAWAQCQSNCWAWCPLKVITKDGKIIRIEPHTEGDDNFNTGRIHNKACAKGLMLKELVYSPERLTKPLKRTGPRGSGQFKEISWEQAASEVAQSIRSTIDTCGNRALMLGNGSGSAHSSYPIMGPHVRLLNMLGGFQKTYGYYSASMKEQAISYTFGEGTKNFAYGQGTGSSSVTEMKHSDYVLSFGYNPVEMFMTGGGEGHHFIQTLEKNDLKFVYIDPRYTDTCLGREDDWLGIRPMTDGAFIEALFHEILTEYYINEAFDDNREFAERFILGLTKEALTQYRDDLKTGKIVDGNKEYADWIYPEENLKDYILGLGKFADENGGNSNAKTPEKAAPICGISADKIRQVAQDLLTARAPFICAGQGIQRSAQGEQVMRMIYTLPVLLNAIGRRGTNNGDLPMVAAAGPGAAPVPMAAWSDPTFPGFLGGTAPATVIQAKIPTYKTFEAMERGFEMTYRSDGVKGLKYGVTPFNSELPESEVNIKDETYGTNIKFLMTIAGNTVNQHGDINEVKRILSIEPSSAGQAEEPGLDMHVVIDTQMTPTAQWADIVLPDTTWTERWDLIASDNATVLTVPSIEPIGDSKPMFEFMVMLADNLGLSGFATKGRTQEELTKSFLDEAINGMLGDPELPPLEGHEKTGYVYIHSFDEPAIGMEKEFNGRNGAPALSTPSKMVETYSPRLAWIASNDGWDKDIQAYGETGGLSAIPKYVPTWESFESDDEGYPLQMVSYHTKGRAHSTFHNCPTLRKVYEDAIWINPYDANNLGIISGEMLDVTSKRGTLQVPAKVTPRIAMGVVALGQGAWNKLQNGKDIGGCANTLTRQQTTPLAKGNPMNTVRVRITQA</sequence>
<evidence type="ECO:0000256" key="5">
    <source>
        <dbReference type="ARBA" id="ARBA00023002"/>
    </source>
</evidence>
<dbReference type="EMBL" id="VKGK01000007">
    <property type="protein sequence ID" value="TRY14918.1"/>
    <property type="molecule type" value="Genomic_DNA"/>
</dbReference>
<dbReference type="InterPro" id="IPR006963">
    <property type="entry name" value="Mopterin_OxRdtase_4Fe-4S_dom"/>
</dbReference>
<gene>
    <name evidence="9" type="ORF">FN961_07965</name>
</gene>
<evidence type="ECO:0000256" key="4">
    <source>
        <dbReference type="ARBA" id="ARBA00022723"/>
    </source>
</evidence>
<dbReference type="PROSITE" id="PS51257">
    <property type="entry name" value="PROKAR_LIPOPROTEIN"/>
    <property type="match status" value="1"/>
</dbReference>
<proteinExistence type="inferred from homology"/>
<comment type="cofactor">
    <cofactor evidence="1">
        <name>Mo-bis(molybdopterin guanine dinucleotide)</name>
        <dbReference type="ChEBI" id="CHEBI:60539"/>
    </cofactor>
</comment>
<dbReference type="SUPFAM" id="SSF53706">
    <property type="entry name" value="Formate dehydrogenase/DMSO reductase, domains 1-3"/>
    <property type="match status" value="1"/>
</dbReference>
<dbReference type="InterPro" id="IPR009010">
    <property type="entry name" value="Asp_de-COase-like_dom_sf"/>
</dbReference>
<dbReference type="InterPro" id="IPR006655">
    <property type="entry name" value="Mopterin_OxRdtase_prok_CS"/>
</dbReference>
<dbReference type="Pfam" id="PF04879">
    <property type="entry name" value="Molybdop_Fe4S4"/>
    <property type="match status" value="1"/>
</dbReference>
<comment type="caution">
    <text evidence="9">The sequence shown here is derived from an EMBL/GenBank/DDBJ whole genome shotgun (WGS) entry which is preliminary data.</text>
</comment>
<evidence type="ECO:0000313" key="9">
    <source>
        <dbReference type="EMBL" id="TRY14918.1"/>
    </source>
</evidence>
<evidence type="ECO:0000256" key="6">
    <source>
        <dbReference type="ARBA" id="ARBA00023004"/>
    </source>
</evidence>
<dbReference type="GO" id="GO:0009055">
    <property type="term" value="F:electron transfer activity"/>
    <property type="evidence" value="ECO:0007669"/>
    <property type="project" value="TreeGrafter"/>
</dbReference>
<dbReference type="SMART" id="SM00926">
    <property type="entry name" value="Molybdop_Fe4S4"/>
    <property type="match status" value="1"/>
</dbReference>
<keyword evidence="3" id="KW-0500">Molybdenum</keyword>
<dbReference type="GO" id="GO:0043546">
    <property type="term" value="F:molybdopterin cofactor binding"/>
    <property type="evidence" value="ECO:0007669"/>
    <property type="project" value="InterPro"/>
</dbReference>
<dbReference type="Proteomes" id="UP000318126">
    <property type="component" value="Unassembled WGS sequence"/>
</dbReference>
<dbReference type="PROSITE" id="PS51669">
    <property type="entry name" value="4FE4S_MOW_BIS_MGD"/>
    <property type="match status" value="1"/>
</dbReference>
<accession>A0A553JR40</accession>
<evidence type="ECO:0000259" key="8">
    <source>
        <dbReference type="PROSITE" id="PS51669"/>
    </source>
</evidence>
<dbReference type="GO" id="GO:0009061">
    <property type="term" value="P:anaerobic respiration"/>
    <property type="evidence" value="ECO:0007669"/>
    <property type="project" value="TreeGrafter"/>
</dbReference>
<dbReference type="Pfam" id="PF00384">
    <property type="entry name" value="Molybdopterin"/>
    <property type="match status" value="1"/>
</dbReference>
<dbReference type="GO" id="GO:0016491">
    <property type="term" value="F:oxidoreductase activity"/>
    <property type="evidence" value="ECO:0007669"/>
    <property type="project" value="UniProtKB-KW"/>
</dbReference>
<dbReference type="Pfam" id="PF01568">
    <property type="entry name" value="Molydop_binding"/>
    <property type="match status" value="1"/>
</dbReference>
<dbReference type="PROSITE" id="PS00490">
    <property type="entry name" value="MOLYBDOPTERIN_PROK_2"/>
    <property type="match status" value="1"/>
</dbReference>
<feature type="domain" description="4Fe-4S Mo/W bis-MGD-type" evidence="8">
    <location>
        <begin position="44"/>
        <end position="107"/>
    </location>
</feature>
<dbReference type="InterPro" id="IPR006656">
    <property type="entry name" value="Mopterin_OxRdtase"/>
</dbReference>
<reference evidence="10" key="1">
    <citation type="submission" date="2019-07" db="EMBL/GenBank/DDBJ databases">
        <title>Shewanella sp. YLB-08 draft genomic sequence.</title>
        <authorList>
            <person name="Yu L."/>
        </authorList>
    </citation>
    <scope>NUCLEOTIDE SEQUENCE [LARGE SCALE GENOMIC DNA]</scope>
    <source>
        <strain evidence="10">JCM 20706</strain>
    </source>
</reference>
<dbReference type="AlphaFoldDB" id="A0A553JR40"/>
<dbReference type="InterPro" id="IPR006657">
    <property type="entry name" value="MoPterin_dinucl-bd_dom"/>
</dbReference>
<dbReference type="InterPro" id="IPR050612">
    <property type="entry name" value="Prok_Mopterin_Oxidored"/>
</dbReference>